<evidence type="ECO:0008006" key="3">
    <source>
        <dbReference type="Google" id="ProtNLM"/>
    </source>
</evidence>
<name>A0A7S0IV29_9EUKA</name>
<organism evidence="2">
    <name type="scientific">Calcidiscus leptoporus</name>
    <dbReference type="NCBI Taxonomy" id="127549"/>
    <lineage>
        <taxon>Eukaryota</taxon>
        <taxon>Haptista</taxon>
        <taxon>Haptophyta</taxon>
        <taxon>Prymnesiophyceae</taxon>
        <taxon>Coccolithales</taxon>
        <taxon>Calcidiscaceae</taxon>
        <taxon>Calcidiscus</taxon>
    </lineage>
</organism>
<evidence type="ECO:0000313" key="2">
    <source>
        <dbReference type="EMBL" id="CAD8532598.1"/>
    </source>
</evidence>
<dbReference type="EMBL" id="HBER01015621">
    <property type="protein sequence ID" value="CAD8532598.1"/>
    <property type="molecule type" value="Transcribed_RNA"/>
</dbReference>
<proteinExistence type="predicted"/>
<dbReference type="PANTHER" id="PTHR32026">
    <property type="entry name" value="METHYLTRANSFERASE-LIKE PROTEIN 24"/>
    <property type="match status" value="1"/>
</dbReference>
<dbReference type="AlphaFoldDB" id="A0A7S0IV29"/>
<protein>
    <recommendedName>
        <fullName evidence="3">Methyltransferase domain-containing protein</fullName>
    </recommendedName>
</protein>
<evidence type="ECO:0000256" key="1">
    <source>
        <dbReference type="SAM" id="SignalP"/>
    </source>
</evidence>
<feature type="signal peptide" evidence="1">
    <location>
        <begin position="1"/>
        <end position="18"/>
    </location>
</feature>
<gene>
    <name evidence="2" type="ORF">CLEP1334_LOCUS7853</name>
</gene>
<sequence>MRPARGLLLLLVPSPTLAGRHFADSDVKRARDARASWELELPEMLGARLDSKEKLDLRQFLHEKDASLPVTNARWDLLGPVGPRCLNIRSYGAGSTHLGKASTIADQEGKKACGLRHERNCTVVAIGSNGQWGFEADLVAHTGCRVHTFDCTVDAKVAVPPELRHRVTLHRTCIGAPPVQGRNYFLEVPRAPDGRPGKWRDKRWRHGAFAAESFRRYAALLELAGLRSPPTLLKMDAEGYEWPMLADVLSDPELAPSQLALELHFQTQMPGLPWFGRFKGAAEILSLGNALSRRGYLLVARDDNSACRWCSEQLWVRAGPSTHDRRLRAP</sequence>
<dbReference type="PANTHER" id="PTHR32026:SF10">
    <property type="entry name" value="METHYLTRANSFERASE-LIKE PROTEIN 24-RELATED"/>
    <property type="match status" value="1"/>
</dbReference>
<dbReference type="InterPro" id="IPR026913">
    <property type="entry name" value="METTL24"/>
</dbReference>
<accession>A0A7S0IV29</accession>
<keyword evidence="1" id="KW-0732">Signal</keyword>
<reference evidence="2" key="1">
    <citation type="submission" date="2021-01" db="EMBL/GenBank/DDBJ databases">
        <authorList>
            <person name="Corre E."/>
            <person name="Pelletier E."/>
            <person name="Niang G."/>
            <person name="Scheremetjew M."/>
            <person name="Finn R."/>
            <person name="Kale V."/>
            <person name="Holt S."/>
            <person name="Cochrane G."/>
            <person name="Meng A."/>
            <person name="Brown T."/>
            <person name="Cohen L."/>
        </authorList>
    </citation>
    <scope>NUCLEOTIDE SEQUENCE</scope>
    <source>
        <strain evidence="2">RCC1130</strain>
    </source>
</reference>
<feature type="chain" id="PRO_5031102310" description="Methyltransferase domain-containing protein" evidence="1">
    <location>
        <begin position="19"/>
        <end position="330"/>
    </location>
</feature>